<proteinExistence type="predicted"/>
<dbReference type="VEuPathDB" id="FungiDB:MAPG_04816"/>
<feature type="non-terminal residue" evidence="1">
    <location>
        <position position="881"/>
    </location>
</feature>
<sequence>MSYTIYASSALKPTGTYVGQVLSSGNDTDNFVGALGVGRKLVLAAEPKAAKPTDLHPSDETAQWFAKIDAVAAVLVEAATAQAPKVITSFNVDLIKPVPLTFSSDSAVLVSAFGGSTSRIPAPGLIKDGSVLACGLDFDKTFGDTKEIKTNVGGLFQFAGMPGSREFLPDKIGDMPVSLKKSDGEAKLRRNALWFTPADSFQTIVRLQFSLGLAESAPLQTVIGGALPGFTLKSAEAVTKRKVSLAKTSKGVIPLIDGQVTFAITCSVQATDGPEVTTTAAVDFTSTTITLTFLFTSQQNPLDGILQWLVERSKEPDLKKFVDRMLAKSENDKPLISDLALRRLSVGLDVGTNKNSPSLASFSFDIEALTTFGTADGQPPAAFLLSYAWTKVQGGIGTIRGQFWGDYDTSSAWELTPNDEAWTVLQPSLGNRQPAQFIDLAHVIPGNPIVDIPDCVPSQIRRAYVELSDTHFAIGGAIMAKTPTLSSVPQPQLGQLELDASFEWGTSSSFTLDLLIGAALYPSKKSKHQAPALLTGALHYESVNGQRTWRLGAALSGLYASTLAEFFDSASRDHVLPLIDSIMVKNLTVDYAYVSAPKPSATDPSVAERAPAKASSSASELKIRGTLLISVFELALSYDYTSSGWTFVATVKPQDEAATIGDVINGLLDLDEGDLELPAFVANTPFAAKADALNLSIVKKQEKPATITDGRPQPLDTKPTPTSFQLLLRLRFGGDSLGLSLAFAQLQSTDWGADARPKRLVKVALMGLPAVDVPLVGNITQPFDQLYFLWVQDPPPRTTAAAKPRIAGLTRKDIQQINEGFEADNKLIVKDKFKEPTPADLLLGAGCHVAVIIKDDAGKKTCLLSYEFMKPKTSTAAPAPV</sequence>
<dbReference type="OrthoDB" id="5352492at2759"/>
<gene>
    <name evidence="1" type="ORF">MAPG_04816</name>
</gene>
<name>A0A0H2TW12_MAGP6</name>
<organism evidence="1">
    <name type="scientific">Magnaporthiopsis poae (strain ATCC 64411 / 73-15)</name>
    <name type="common">Kentucky bluegrass fungus</name>
    <name type="synonym">Magnaporthe poae</name>
    <dbReference type="NCBI Taxonomy" id="644358"/>
    <lineage>
        <taxon>Eukaryota</taxon>
        <taxon>Fungi</taxon>
        <taxon>Dikarya</taxon>
        <taxon>Ascomycota</taxon>
        <taxon>Pezizomycotina</taxon>
        <taxon>Sordariomycetes</taxon>
        <taxon>Sordariomycetidae</taxon>
        <taxon>Magnaporthales</taxon>
        <taxon>Magnaporthaceae</taxon>
        <taxon>Magnaporthiopsis</taxon>
    </lineage>
</organism>
<reference evidence="1" key="1">
    <citation type="submission" date="2010-05" db="EMBL/GenBank/DDBJ databases">
        <title>The Genome Sequence of Magnaporthe poae strain ATCC 64411.</title>
        <authorList>
            <consortium name="The Broad Institute Genome Sequencing Platform"/>
            <consortium name="Broad Institute Genome Sequencing Center for Infectious Disease"/>
            <person name="Ma L.-J."/>
            <person name="Dead R."/>
            <person name="Young S."/>
            <person name="Zeng Q."/>
            <person name="Koehrsen M."/>
            <person name="Alvarado L."/>
            <person name="Berlin A."/>
            <person name="Chapman S.B."/>
            <person name="Chen Z."/>
            <person name="Freedman E."/>
            <person name="Gellesch M."/>
            <person name="Goldberg J."/>
            <person name="Griggs A."/>
            <person name="Gujja S."/>
            <person name="Heilman E.R."/>
            <person name="Heiman D."/>
            <person name="Hepburn T."/>
            <person name="Howarth C."/>
            <person name="Jen D."/>
            <person name="Larson L."/>
            <person name="Mehta T."/>
            <person name="Neiman D."/>
            <person name="Pearson M."/>
            <person name="Roberts A."/>
            <person name="Saif S."/>
            <person name="Shea T."/>
            <person name="Shenoy N."/>
            <person name="Sisk P."/>
            <person name="Stolte C."/>
            <person name="Sykes S."/>
            <person name="Walk T."/>
            <person name="White J."/>
            <person name="Yandava C."/>
            <person name="Haas B."/>
            <person name="Nusbaum C."/>
            <person name="Birren B."/>
        </authorList>
    </citation>
    <scope>NUCLEOTIDE SEQUENCE</scope>
    <source>
        <strain evidence="1">ATCC 64411</strain>
    </source>
</reference>
<protein>
    <submittedName>
        <fullName evidence="1">Uncharacterized protein</fullName>
    </submittedName>
</protein>
<dbReference type="EMBL" id="GL876969">
    <property type="protein sequence ID" value="KLU85796.1"/>
    <property type="molecule type" value="Genomic_DNA"/>
</dbReference>
<accession>A0A0H2TW12</accession>
<dbReference type="AlphaFoldDB" id="A0A0H2TW12"/>
<reference evidence="1" key="2">
    <citation type="submission" date="2011-03" db="EMBL/GenBank/DDBJ databases">
        <title>Annotation of Magnaporthe poae ATCC 64411.</title>
        <authorList>
            <person name="Ma L.-J."/>
            <person name="Dead R."/>
            <person name="Young S.K."/>
            <person name="Zeng Q."/>
            <person name="Gargeya S."/>
            <person name="Fitzgerald M."/>
            <person name="Haas B."/>
            <person name="Abouelleil A."/>
            <person name="Alvarado L."/>
            <person name="Arachchi H.M."/>
            <person name="Berlin A."/>
            <person name="Brown A."/>
            <person name="Chapman S.B."/>
            <person name="Chen Z."/>
            <person name="Dunbar C."/>
            <person name="Freedman E."/>
            <person name="Gearin G."/>
            <person name="Gellesch M."/>
            <person name="Goldberg J."/>
            <person name="Griggs A."/>
            <person name="Gujja S."/>
            <person name="Heiman D."/>
            <person name="Howarth C."/>
            <person name="Larson L."/>
            <person name="Lui A."/>
            <person name="MacDonald P.J.P."/>
            <person name="Mehta T."/>
            <person name="Montmayeur A."/>
            <person name="Murphy C."/>
            <person name="Neiman D."/>
            <person name="Pearson M."/>
            <person name="Priest M."/>
            <person name="Roberts A."/>
            <person name="Saif S."/>
            <person name="Shea T."/>
            <person name="Shenoy N."/>
            <person name="Sisk P."/>
            <person name="Stolte C."/>
            <person name="Sykes S."/>
            <person name="Yandava C."/>
            <person name="Wortman J."/>
            <person name="Nusbaum C."/>
            <person name="Birren B."/>
        </authorList>
    </citation>
    <scope>NUCLEOTIDE SEQUENCE</scope>
    <source>
        <strain evidence="1">ATCC 64411</strain>
    </source>
</reference>
<evidence type="ECO:0000313" key="1">
    <source>
        <dbReference type="EMBL" id="KLU85796.1"/>
    </source>
</evidence>